<keyword evidence="4" id="KW-1185">Reference proteome</keyword>
<sequence>MNTKPTFPYVERSSPEHGARLLARSLREKLNFSTEGIEKPKNYYVAWLDLMGAGNMMSISIHKAANAIARIQLAVHLAQQDHRLNLRTVPINDGVFFVSEKKSEIVNVLRSSIIYLVGNFIARRNHPDRFLARGGIAYGPVCFGTSLTTQLSKTQKGASDIFQQVIIGSPIIQAYKTESLAPVYGVSVHESARAFSPETEEPFRSTLWRWWQTNDGGGFSKFTPQPVIPLRDTFLKELNEYLDYLDSTLPFHLIAEGKVSQWKKDSQRYYR</sequence>
<dbReference type="EMBL" id="BJVU01000023">
    <property type="protein sequence ID" value="GEL60111.1"/>
    <property type="molecule type" value="Genomic_DNA"/>
</dbReference>
<comment type="caution">
    <text evidence="1">The sequence shown here is derived from an EMBL/GenBank/DDBJ whole genome shotgun (WGS) entry which is preliminary data.</text>
</comment>
<evidence type="ECO:0000313" key="3">
    <source>
        <dbReference type="Proteomes" id="UP000032671"/>
    </source>
</evidence>
<gene>
    <name evidence="1" type="ORF">Abci_013_004</name>
    <name evidence="2" type="ORF">ACI01nite_27130</name>
</gene>
<organism evidence="1 3">
    <name type="scientific">Acetobacter cibinongensis</name>
    <dbReference type="NCBI Taxonomy" id="146475"/>
    <lineage>
        <taxon>Bacteria</taxon>
        <taxon>Pseudomonadati</taxon>
        <taxon>Pseudomonadota</taxon>
        <taxon>Alphaproteobacteria</taxon>
        <taxon>Acetobacterales</taxon>
        <taxon>Acetobacteraceae</taxon>
        <taxon>Acetobacter</taxon>
    </lineage>
</organism>
<dbReference type="RefSeq" id="WP_146807065.1">
    <property type="nucleotide sequence ID" value="NZ_BAMV01000013.1"/>
</dbReference>
<dbReference type="Proteomes" id="UP000032671">
    <property type="component" value="Unassembled WGS sequence"/>
</dbReference>
<proteinExistence type="predicted"/>
<dbReference type="Proteomes" id="UP000321891">
    <property type="component" value="Unassembled WGS sequence"/>
</dbReference>
<evidence type="ECO:0000313" key="1">
    <source>
        <dbReference type="EMBL" id="GAN60579.1"/>
    </source>
</evidence>
<name>A0A0D6N3P9_9PROT</name>
<evidence type="ECO:0000313" key="2">
    <source>
        <dbReference type="EMBL" id="GEL60111.1"/>
    </source>
</evidence>
<reference evidence="2 4" key="2">
    <citation type="submission" date="2019-07" db="EMBL/GenBank/DDBJ databases">
        <title>Whole genome shotgun sequence of Acetobacter cibinongensis NBRC 16605.</title>
        <authorList>
            <person name="Hosoyama A."/>
            <person name="Uohara A."/>
            <person name="Ohji S."/>
            <person name="Ichikawa N."/>
        </authorList>
    </citation>
    <scope>NUCLEOTIDE SEQUENCE [LARGE SCALE GENOMIC DNA]</scope>
    <source>
        <strain evidence="2 4">NBRC 16605</strain>
    </source>
</reference>
<evidence type="ECO:0000313" key="4">
    <source>
        <dbReference type="Proteomes" id="UP000321891"/>
    </source>
</evidence>
<reference evidence="1 3" key="1">
    <citation type="submission" date="2012-11" db="EMBL/GenBank/DDBJ databases">
        <title>Whole genome sequence of Acetobacter cibinongensis 4H-1.</title>
        <authorList>
            <person name="Azuma Y."/>
            <person name="Higashiura N."/>
            <person name="Hirakawa H."/>
            <person name="Matsushita K."/>
        </authorList>
    </citation>
    <scope>NUCLEOTIDE SEQUENCE [LARGE SCALE GENOMIC DNA]</scope>
    <source>
        <strain evidence="1 3">4H-1</strain>
    </source>
</reference>
<accession>A0A0D6N3P9</accession>
<dbReference type="EMBL" id="BAMV01000013">
    <property type="protein sequence ID" value="GAN60579.1"/>
    <property type="molecule type" value="Genomic_DNA"/>
</dbReference>
<dbReference type="AlphaFoldDB" id="A0A0D6N3P9"/>
<accession>A0A6N3SRS5</accession>
<protein>
    <submittedName>
        <fullName evidence="1">Uncharacterized protein</fullName>
    </submittedName>
</protein>